<dbReference type="GO" id="GO:0003677">
    <property type="term" value="F:DNA binding"/>
    <property type="evidence" value="ECO:0007669"/>
    <property type="project" value="UniProtKB-KW"/>
</dbReference>
<evidence type="ECO:0000256" key="5">
    <source>
        <dbReference type="ARBA" id="ARBA00022490"/>
    </source>
</evidence>
<evidence type="ECO:0000256" key="4">
    <source>
        <dbReference type="ARBA" id="ARBA00022386"/>
    </source>
</evidence>
<dbReference type="Gene3D" id="1.10.10.10">
    <property type="entry name" value="Winged helix-like DNA-binding domain superfamily/Winged helix DNA-binding domain"/>
    <property type="match status" value="1"/>
</dbReference>
<dbReference type="EMBL" id="BJYT01000008">
    <property type="protein sequence ID" value="GEO10014.1"/>
    <property type="molecule type" value="Genomic_DNA"/>
</dbReference>
<feature type="domain" description="HTH dtxR-type" evidence="14">
    <location>
        <begin position="1"/>
        <end position="64"/>
    </location>
</feature>
<reference evidence="15 16" key="1">
    <citation type="submission" date="2019-07" db="EMBL/GenBank/DDBJ databases">
        <title>Whole genome shotgun sequence of Segetibacter aerophilus NBRC 106135.</title>
        <authorList>
            <person name="Hosoyama A."/>
            <person name="Uohara A."/>
            <person name="Ohji S."/>
            <person name="Ichikawa N."/>
        </authorList>
    </citation>
    <scope>NUCLEOTIDE SEQUENCE [LARGE SCALE GENOMIC DNA]</scope>
    <source>
        <strain evidence="15 16">NBRC 106135</strain>
    </source>
</reference>
<keyword evidence="10" id="KW-0804">Transcription</keyword>
<dbReference type="SMART" id="SM00529">
    <property type="entry name" value="HTH_DTXR"/>
    <property type="match status" value="1"/>
</dbReference>
<dbReference type="InterPro" id="IPR007167">
    <property type="entry name" value="Fe-transptr_FeoA-like"/>
</dbReference>
<protein>
    <recommendedName>
        <fullName evidence="4">Transcriptional regulator MntR</fullName>
    </recommendedName>
    <alternativeName>
        <fullName evidence="13">Manganese transport regulator</fullName>
    </alternativeName>
</protein>
<dbReference type="PROSITE" id="PS50944">
    <property type="entry name" value="HTH_DTXR"/>
    <property type="match status" value="1"/>
</dbReference>
<evidence type="ECO:0000256" key="13">
    <source>
        <dbReference type="ARBA" id="ARBA00032593"/>
    </source>
</evidence>
<evidence type="ECO:0000256" key="2">
    <source>
        <dbReference type="ARBA" id="ARBA00007871"/>
    </source>
</evidence>
<comment type="subunit">
    <text evidence="3">Homodimer.</text>
</comment>
<keyword evidence="11" id="KW-0464">Manganese</keyword>
<evidence type="ECO:0000256" key="10">
    <source>
        <dbReference type="ARBA" id="ARBA00023163"/>
    </source>
</evidence>
<evidence type="ECO:0000256" key="3">
    <source>
        <dbReference type="ARBA" id="ARBA00011738"/>
    </source>
</evidence>
<keyword evidence="9" id="KW-0010">Activator</keyword>
<evidence type="ECO:0000256" key="12">
    <source>
        <dbReference type="ARBA" id="ARBA00025185"/>
    </source>
</evidence>
<dbReference type="InterPro" id="IPR038157">
    <property type="entry name" value="FeoA_core_dom"/>
</dbReference>
<comment type="subcellular location">
    <subcellularLocation>
        <location evidence="1">Cytoplasm</location>
    </subcellularLocation>
</comment>
<dbReference type="Pfam" id="PF02742">
    <property type="entry name" value="Fe_dep_repr_C"/>
    <property type="match status" value="1"/>
</dbReference>
<evidence type="ECO:0000313" key="15">
    <source>
        <dbReference type="EMBL" id="GEO10014.1"/>
    </source>
</evidence>
<dbReference type="SMART" id="SM00899">
    <property type="entry name" value="FeoA"/>
    <property type="match status" value="1"/>
</dbReference>
<evidence type="ECO:0000256" key="6">
    <source>
        <dbReference type="ARBA" id="ARBA00022491"/>
    </source>
</evidence>
<evidence type="ECO:0000313" key="16">
    <source>
        <dbReference type="Proteomes" id="UP000321513"/>
    </source>
</evidence>
<dbReference type="GO" id="GO:0003700">
    <property type="term" value="F:DNA-binding transcription factor activity"/>
    <property type="evidence" value="ECO:0007669"/>
    <property type="project" value="InterPro"/>
</dbReference>
<dbReference type="InterPro" id="IPR036390">
    <property type="entry name" value="WH_DNA-bd_sf"/>
</dbReference>
<keyword evidence="5" id="KW-0963">Cytoplasm</keyword>
<evidence type="ECO:0000256" key="7">
    <source>
        <dbReference type="ARBA" id="ARBA00023015"/>
    </source>
</evidence>
<dbReference type="PANTHER" id="PTHR33238">
    <property type="entry name" value="IRON (METAL) DEPENDENT REPRESSOR, DTXR FAMILY"/>
    <property type="match status" value="1"/>
</dbReference>
<keyword evidence="16" id="KW-1185">Reference proteome</keyword>
<comment type="function">
    <text evidence="12">In the presence of manganese, represses expression of mntH and mntS. Up-regulates expression of mntP.</text>
</comment>
<dbReference type="InterPro" id="IPR036388">
    <property type="entry name" value="WH-like_DNA-bd_sf"/>
</dbReference>
<keyword evidence="6" id="KW-0678">Repressor</keyword>
<evidence type="ECO:0000256" key="8">
    <source>
        <dbReference type="ARBA" id="ARBA00023125"/>
    </source>
</evidence>
<gene>
    <name evidence="15" type="primary">sirR</name>
    <name evidence="15" type="ORF">SAE01_25100</name>
</gene>
<dbReference type="PANTHER" id="PTHR33238:SF11">
    <property type="entry name" value="TRANSCRIPTIONAL REGULATOR MNTR"/>
    <property type="match status" value="1"/>
</dbReference>
<keyword evidence="7" id="KW-0805">Transcription regulation</keyword>
<dbReference type="Pfam" id="PF01325">
    <property type="entry name" value="Fe_dep_repress"/>
    <property type="match status" value="1"/>
</dbReference>
<dbReference type="InterPro" id="IPR001367">
    <property type="entry name" value="Fe_dep_repressor"/>
</dbReference>
<accession>A0A512BDJ6</accession>
<dbReference type="GO" id="GO:0046983">
    <property type="term" value="F:protein dimerization activity"/>
    <property type="evidence" value="ECO:0007669"/>
    <property type="project" value="InterPro"/>
</dbReference>
<dbReference type="SUPFAM" id="SSF46785">
    <property type="entry name" value="Winged helix' DNA-binding domain"/>
    <property type="match status" value="1"/>
</dbReference>
<dbReference type="InterPro" id="IPR050536">
    <property type="entry name" value="DtxR_MntR_Metal-Reg"/>
</dbReference>
<sequence>MKFSVSEENYIKSIYHLQQQGEVVSTNDLASELQTKAASVTDMLKKLNGKNLLNYERYQGFTLSDEGTKVALSIVRKHRLWEYFLVHELEFGWDEVHDIAEELEHISSPLLVEKLDSYLSHPKFDPHGDPIPDINGKMELRKQVNLIDLPLDVEAEVSAVGSQSTELLELLKHKNIGIGTVLTVLRKFTFDNSLEIKVRNFPPFSISQQLAQTLFLKPLYGSTTVGSISK</sequence>
<dbReference type="SUPFAM" id="SSF47979">
    <property type="entry name" value="Iron-dependent repressor protein, dimerization domain"/>
    <property type="match status" value="1"/>
</dbReference>
<proteinExistence type="inferred from homology"/>
<dbReference type="OrthoDB" id="9791355at2"/>
<dbReference type="InterPro" id="IPR022687">
    <property type="entry name" value="HTH_DTXR"/>
</dbReference>
<dbReference type="Gene3D" id="1.10.60.10">
    <property type="entry name" value="Iron dependent repressor, metal binding and dimerisation domain"/>
    <property type="match status" value="1"/>
</dbReference>
<evidence type="ECO:0000259" key="14">
    <source>
        <dbReference type="PROSITE" id="PS50944"/>
    </source>
</evidence>
<dbReference type="InterPro" id="IPR036421">
    <property type="entry name" value="Fe_dep_repressor_sf"/>
</dbReference>
<dbReference type="GO" id="GO:0005737">
    <property type="term" value="C:cytoplasm"/>
    <property type="evidence" value="ECO:0007669"/>
    <property type="project" value="UniProtKB-SubCell"/>
</dbReference>
<dbReference type="GO" id="GO:0046914">
    <property type="term" value="F:transition metal ion binding"/>
    <property type="evidence" value="ECO:0007669"/>
    <property type="project" value="InterPro"/>
</dbReference>
<keyword evidence="8" id="KW-0238">DNA-binding</keyword>
<dbReference type="RefSeq" id="WP_147204125.1">
    <property type="nucleotide sequence ID" value="NZ_BJYT01000008.1"/>
</dbReference>
<comment type="caution">
    <text evidence="15">The sequence shown here is derived from an EMBL/GenBank/DDBJ whole genome shotgun (WGS) entry which is preliminary data.</text>
</comment>
<evidence type="ECO:0000256" key="11">
    <source>
        <dbReference type="ARBA" id="ARBA00023211"/>
    </source>
</evidence>
<comment type="similarity">
    <text evidence="2">Belongs to the DtxR/MntR family.</text>
</comment>
<dbReference type="AlphaFoldDB" id="A0A512BDJ6"/>
<evidence type="ECO:0000256" key="9">
    <source>
        <dbReference type="ARBA" id="ARBA00023159"/>
    </source>
</evidence>
<organism evidence="15 16">
    <name type="scientific">Segetibacter aerophilus</name>
    <dbReference type="NCBI Taxonomy" id="670293"/>
    <lineage>
        <taxon>Bacteria</taxon>
        <taxon>Pseudomonadati</taxon>
        <taxon>Bacteroidota</taxon>
        <taxon>Chitinophagia</taxon>
        <taxon>Chitinophagales</taxon>
        <taxon>Chitinophagaceae</taxon>
        <taxon>Segetibacter</taxon>
    </lineage>
</organism>
<dbReference type="Proteomes" id="UP000321513">
    <property type="component" value="Unassembled WGS sequence"/>
</dbReference>
<name>A0A512BDJ6_9BACT</name>
<dbReference type="Gene3D" id="2.30.30.90">
    <property type="match status" value="1"/>
</dbReference>
<dbReference type="InterPro" id="IPR022689">
    <property type="entry name" value="Iron_dep_repressor"/>
</dbReference>
<evidence type="ECO:0000256" key="1">
    <source>
        <dbReference type="ARBA" id="ARBA00004496"/>
    </source>
</evidence>